<accession>A0A9P4PFT4</accession>
<dbReference type="Gene3D" id="3.90.1590.10">
    <property type="entry name" value="glutathione-dependent formaldehyde- activating enzyme (gfa)"/>
    <property type="match status" value="1"/>
</dbReference>
<dbReference type="SUPFAM" id="SSF51316">
    <property type="entry name" value="Mss4-like"/>
    <property type="match status" value="2"/>
</dbReference>
<evidence type="ECO:0000256" key="3">
    <source>
        <dbReference type="ARBA" id="ARBA00022833"/>
    </source>
</evidence>
<evidence type="ECO:0000313" key="7">
    <source>
        <dbReference type="Proteomes" id="UP000799764"/>
    </source>
</evidence>
<dbReference type="Pfam" id="PF04828">
    <property type="entry name" value="GFA"/>
    <property type="match status" value="1"/>
</dbReference>
<evidence type="ECO:0000256" key="1">
    <source>
        <dbReference type="ARBA" id="ARBA00005495"/>
    </source>
</evidence>
<dbReference type="PANTHER" id="PTHR33337:SF40">
    <property type="entry name" value="CENP-V_GFA DOMAIN-CONTAINING PROTEIN-RELATED"/>
    <property type="match status" value="1"/>
</dbReference>
<keyword evidence="4" id="KW-0456">Lyase</keyword>
<proteinExistence type="inferred from homology"/>
<dbReference type="PANTHER" id="PTHR33337">
    <property type="entry name" value="GFA DOMAIN-CONTAINING PROTEIN"/>
    <property type="match status" value="1"/>
</dbReference>
<evidence type="ECO:0000259" key="5">
    <source>
        <dbReference type="Pfam" id="PF04828"/>
    </source>
</evidence>
<dbReference type="AlphaFoldDB" id="A0A9P4PFT4"/>
<evidence type="ECO:0000313" key="6">
    <source>
        <dbReference type="EMBL" id="KAF2443127.1"/>
    </source>
</evidence>
<evidence type="ECO:0000256" key="4">
    <source>
        <dbReference type="ARBA" id="ARBA00023239"/>
    </source>
</evidence>
<keyword evidence="7" id="KW-1185">Reference proteome</keyword>
<dbReference type="InterPro" id="IPR011057">
    <property type="entry name" value="Mss4-like_sf"/>
</dbReference>
<dbReference type="EMBL" id="MU001503">
    <property type="protein sequence ID" value="KAF2443127.1"/>
    <property type="molecule type" value="Genomic_DNA"/>
</dbReference>
<protein>
    <recommendedName>
        <fullName evidence="5">CENP-V/GFA domain-containing protein</fullName>
    </recommendedName>
</protein>
<dbReference type="OrthoDB" id="5422068at2759"/>
<comment type="similarity">
    <text evidence="1">Belongs to the Gfa family.</text>
</comment>
<dbReference type="Gene3D" id="2.170.150.70">
    <property type="match status" value="1"/>
</dbReference>
<organism evidence="6 7">
    <name type="scientific">Karstenula rhodostoma CBS 690.94</name>
    <dbReference type="NCBI Taxonomy" id="1392251"/>
    <lineage>
        <taxon>Eukaryota</taxon>
        <taxon>Fungi</taxon>
        <taxon>Dikarya</taxon>
        <taxon>Ascomycota</taxon>
        <taxon>Pezizomycotina</taxon>
        <taxon>Dothideomycetes</taxon>
        <taxon>Pleosporomycetidae</taxon>
        <taxon>Pleosporales</taxon>
        <taxon>Massarineae</taxon>
        <taxon>Didymosphaeriaceae</taxon>
        <taxon>Karstenula</taxon>
    </lineage>
</organism>
<reference evidence="6" key="1">
    <citation type="journal article" date="2020" name="Stud. Mycol.">
        <title>101 Dothideomycetes genomes: a test case for predicting lifestyles and emergence of pathogens.</title>
        <authorList>
            <person name="Haridas S."/>
            <person name="Albert R."/>
            <person name="Binder M."/>
            <person name="Bloem J."/>
            <person name="Labutti K."/>
            <person name="Salamov A."/>
            <person name="Andreopoulos B."/>
            <person name="Baker S."/>
            <person name="Barry K."/>
            <person name="Bills G."/>
            <person name="Bluhm B."/>
            <person name="Cannon C."/>
            <person name="Castanera R."/>
            <person name="Culley D."/>
            <person name="Daum C."/>
            <person name="Ezra D."/>
            <person name="Gonzalez J."/>
            <person name="Henrissat B."/>
            <person name="Kuo A."/>
            <person name="Liang C."/>
            <person name="Lipzen A."/>
            <person name="Lutzoni F."/>
            <person name="Magnuson J."/>
            <person name="Mondo S."/>
            <person name="Nolan M."/>
            <person name="Ohm R."/>
            <person name="Pangilinan J."/>
            <person name="Park H.-J."/>
            <person name="Ramirez L."/>
            <person name="Alfaro M."/>
            <person name="Sun H."/>
            <person name="Tritt A."/>
            <person name="Yoshinaga Y."/>
            <person name="Zwiers L.-H."/>
            <person name="Turgeon B."/>
            <person name="Goodwin S."/>
            <person name="Spatafora J."/>
            <person name="Crous P."/>
            <person name="Grigoriev I."/>
        </authorList>
    </citation>
    <scope>NUCLEOTIDE SEQUENCE</scope>
    <source>
        <strain evidence="6">CBS 690.94</strain>
    </source>
</reference>
<dbReference type="GO" id="GO:0016846">
    <property type="term" value="F:carbon-sulfur lyase activity"/>
    <property type="evidence" value="ECO:0007669"/>
    <property type="project" value="InterPro"/>
</dbReference>
<dbReference type="Proteomes" id="UP000799764">
    <property type="component" value="Unassembled WGS sequence"/>
</dbReference>
<feature type="domain" description="CENP-V/GFA" evidence="5">
    <location>
        <begin position="10"/>
        <end position="124"/>
    </location>
</feature>
<dbReference type="InterPro" id="IPR006913">
    <property type="entry name" value="CENP-V/GFA"/>
</dbReference>
<keyword evidence="3" id="KW-0862">Zinc</keyword>
<comment type="caution">
    <text evidence="6">The sequence shown here is derived from an EMBL/GenBank/DDBJ whole genome shotgun (WGS) entry which is preliminary data.</text>
</comment>
<dbReference type="GO" id="GO:0046872">
    <property type="term" value="F:metal ion binding"/>
    <property type="evidence" value="ECO:0007669"/>
    <property type="project" value="UniProtKB-KW"/>
</dbReference>
<gene>
    <name evidence="6" type="ORF">P171DRAFT_433456</name>
</gene>
<keyword evidence="2" id="KW-0479">Metal-binding</keyword>
<sequence length="387" mass="43138">MSSSEDLVTLTADCLCKANIFTTQVPRSKLPLEAWACHCDSCRHVTGAIYTTDLTWPEERANVDVSALKAYSFSPKYDVLFCPTCSTLIFFASTQKPNEKLVVSTGTLKNAPGDFFKITKHQFVGDTGDGGASMWLRKPNTDGTEAIRYSKRAQDDNGNPAQAISYDWPSPDQLTGYAAKTKDPVHIWCRCGGVNLRWEPPSYEGIKDEDLPWFVDPNTHKALAGFCACESCRLFGGVDVWTWGFAELKDIHFSNKEPGFPNSSDALRALVDARDPSVGSLTYFASSSDAQRYFCSNCSASIFYAWDERKFMVDVALGVLEASDGARAEGSFSWAFGGAISHLEENAGGWRYDQFQRVMKEGEDWRISRGYPKNWRRLAREEAVERA</sequence>
<evidence type="ECO:0000256" key="2">
    <source>
        <dbReference type="ARBA" id="ARBA00022723"/>
    </source>
</evidence>
<name>A0A9P4PFT4_9PLEO</name>